<evidence type="ECO:0000256" key="2">
    <source>
        <dbReference type="ARBA" id="ARBA00023284"/>
    </source>
</evidence>
<dbReference type="RefSeq" id="WP_215234957.1">
    <property type="nucleotide sequence ID" value="NZ_CAJRAU010000005.1"/>
</dbReference>
<dbReference type="InterPro" id="IPR036249">
    <property type="entry name" value="Thioredoxin-like_sf"/>
</dbReference>
<name>A0ABM8UTL1_9BACT</name>
<dbReference type="PANTHER" id="PTHR15337">
    <property type="entry name" value="ANTERIOR GRADIENT PROTEIN-RELATED"/>
    <property type="match status" value="1"/>
</dbReference>
<dbReference type="InterPro" id="IPR004879">
    <property type="entry name" value="Ssp411-like_TRX"/>
</dbReference>
<dbReference type="Pfam" id="PF03190">
    <property type="entry name" value="Thioredox_DsbH"/>
    <property type="match status" value="1"/>
</dbReference>
<feature type="domain" description="Spermatogenesis-associated protein 20-like TRX" evidence="3">
    <location>
        <begin position="30"/>
        <end position="98"/>
    </location>
</feature>
<keyword evidence="2" id="KW-0676">Redox-active center</keyword>
<dbReference type="InterPro" id="IPR051099">
    <property type="entry name" value="AGR/TXD"/>
</dbReference>
<dbReference type="SUPFAM" id="SSF52833">
    <property type="entry name" value="Thioredoxin-like"/>
    <property type="match status" value="1"/>
</dbReference>
<dbReference type="Proteomes" id="UP000679725">
    <property type="component" value="Unassembled WGS sequence"/>
</dbReference>
<keyword evidence="4" id="KW-0560">Oxidoreductase</keyword>
<evidence type="ECO:0000256" key="1">
    <source>
        <dbReference type="ARBA" id="ARBA00022729"/>
    </source>
</evidence>
<dbReference type="EMBL" id="CAJRAU010000005">
    <property type="protein sequence ID" value="CAG5071655.1"/>
    <property type="molecule type" value="Genomic_DNA"/>
</dbReference>
<protein>
    <submittedName>
        <fullName evidence="4">Thiol:disulfide interchange protein DsbD</fullName>
        <ecNumber evidence="4">1.8.1.8</ecNumber>
    </submittedName>
</protein>
<sequence>MKNFITSTLLFVVVILTSTGFKSDSVTRNADQINWITIEEAYEKIKKEPKKVMIDLYTDWCGWCKVMDRETFKNKAIVEYVNANYYAVKLDAEQKKTIILGDKKFEFLPQGAKGINQIALALTNNQPSYPTTVFLDDQFNMIQPLPGYMKPKEFHEVITFFGEDFYKKEDFENYKAKTYKEKYRAR</sequence>
<organism evidence="4 5">
    <name type="scientific">Dyadobacter linearis</name>
    <dbReference type="NCBI Taxonomy" id="2823330"/>
    <lineage>
        <taxon>Bacteria</taxon>
        <taxon>Pseudomonadati</taxon>
        <taxon>Bacteroidota</taxon>
        <taxon>Cytophagia</taxon>
        <taxon>Cytophagales</taxon>
        <taxon>Spirosomataceae</taxon>
        <taxon>Dyadobacter</taxon>
    </lineage>
</organism>
<keyword evidence="1" id="KW-0732">Signal</keyword>
<accession>A0ABM8UTL1</accession>
<evidence type="ECO:0000259" key="3">
    <source>
        <dbReference type="Pfam" id="PF03190"/>
    </source>
</evidence>
<gene>
    <name evidence="4" type="primary">dsbD_2</name>
    <name evidence="4" type="ORF">DYBT9623_03645</name>
</gene>
<evidence type="ECO:0000313" key="4">
    <source>
        <dbReference type="EMBL" id="CAG5071655.1"/>
    </source>
</evidence>
<proteinExistence type="predicted"/>
<evidence type="ECO:0000313" key="5">
    <source>
        <dbReference type="Proteomes" id="UP000679725"/>
    </source>
</evidence>
<dbReference type="EC" id="1.8.1.8" evidence="4"/>
<dbReference type="PROSITE" id="PS00194">
    <property type="entry name" value="THIOREDOXIN_1"/>
    <property type="match status" value="1"/>
</dbReference>
<dbReference type="Gene3D" id="3.40.30.10">
    <property type="entry name" value="Glutaredoxin"/>
    <property type="match status" value="1"/>
</dbReference>
<dbReference type="GO" id="GO:0047134">
    <property type="term" value="F:protein-disulfide reductase [NAD(P)H] activity"/>
    <property type="evidence" value="ECO:0007669"/>
    <property type="project" value="UniProtKB-EC"/>
</dbReference>
<keyword evidence="5" id="KW-1185">Reference proteome</keyword>
<reference evidence="4 5" key="1">
    <citation type="submission" date="2021-04" db="EMBL/GenBank/DDBJ databases">
        <authorList>
            <person name="Rodrigo-Torres L."/>
            <person name="Arahal R. D."/>
            <person name="Lucena T."/>
        </authorList>
    </citation>
    <scope>NUCLEOTIDE SEQUENCE [LARGE SCALE GENOMIC DNA]</scope>
    <source>
        <strain evidence="4 5">CECT 9623</strain>
    </source>
</reference>
<comment type="caution">
    <text evidence="4">The sequence shown here is derived from an EMBL/GenBank/DDBJ whole genome shotgun (WGS) entry which is preliminary data.</text>
</comment>
<dbReference type="InterPro" id="IPR017937">
    <property type="entry name" value="Thioredoxin_CS"/>
</dbReference>
<dbReference type="PANTHER" id="PTHR15337:SF11">
    <property type="entry name" value="THIOREDOXIN DOMAIN-CONTAINING PROTEIN"/>
    <property type="match status" value="1"/>
</dbReference>